<comment type="caution">
    <text evidence="2">The sequence shown here is derived from an EMBL/GenBank/DDBJ whole genome shotgun (WGS) entry which is preliminary data.</text>
</comment>
<evidence type="ECO:0008006" key="4">
    <source>
        <dbReference type="Google" id="ProtNLM"/>
    </source>
</evidence>
<gene>
    <name evidence="2" type="ORF">IFM89_010812</name>
</gene>
<accession>A0A835M595</accession>
<feature type="region of interest" description="Disordered" evidence="1">
    <location>
        <begin position="150"/>
        <end position="176"/>
    </location>
</feature>
<organism evidence="2 3">
    <name type="scientific">Coptis chinensis</name>
    <dbReference type="NCBI Taxonomy" id="261450"/>
    <lineage>
        <taxon>Eukaryota</taxon>
        <taxon>Viridiplantae</taxon>
        <taxon>Streptophyta</taxon>
        <taxon>Embryophyta</taxon>
        <taxon>Tracheophyta</taxon>
        <taxon>Spermatophyta</taxon>
        <taxon>Magnoliopsida</taxon>
        <taxon>Ranunculales</taxon>
        <taxon>Ranunculaceae</taxon>
        <taxon>Coptidoideae</taxon>
        <taxon>Coptis</taxon>
    </lineage>
</organism>
<dbReference type="OrthoDB" id="998385at2759"/>
<sequence length="430" mass="48081">MQLIVVMIIEKVEGGGDSSSELFESEDDDVSKCASLDHVTDEDEELIEARGKRRKDPKGPPLNTLDMFVDVEGDDSDNDSEYVPSYGQWSLSGIPCCHAIAAMFYAKVNPDDYVAYWLKKDMNMKAYSYFLQPINGEEWPKTKNEFFLPPLNKRMPGRPKKNRRQKVNEERPKTSTTEISIRGRVMTCLICKQPGHNKKRCSNKDNMPKEKIHVKRKRNQDVEANNEEANIGDVDSSSRPNMRESVPHGYGVYKSPETGEKYVREEVGEPEGEEEVMHQARASQAEALSQALETSAAIGRGRGGVSEASKLKGVAGNSQVTELAPVSQVEPAEVSQVKPGGRAKKNEPKRKTHCALFIFGVYIDVKALLRPGNNNFNNYEKHILKQYLDNKVGEHVTLGMALHHLKETKTADNNKANADNNKGEGSKTKE</sequence>
<dbReference type="Proteomes" id="UP000631114">
    <property type="component" value="Unassembled WGS sequence"/>
</dbReference>
<keyword evidence="3" id="KW-1185">Reference proteome</keyword>
<feature type="region of interest" description="Disordered" evidence="1">
    <location>
        <begin position="41"/>
        <end position="64"/>
    </location>
</feature>
<evidence type="ECO:0000313" key="3">
    <source>
        <dbReference type="Proteomes" id="UP000631114"/>
    </source>
</evidence>
<name>A0A835M595_9MAGN</name>
<feature type="compositionally biased region" description="Basic residues" evidence="1">
    <location>
        <begin position="155"/>
        <end position="165"/>
    </location>
</feature>
<protein>
    <recommendedName>
        <fullName evidence="4">CCHC-type domain-containing protein</fullName>
    </recommendedName>
</protein>
<feature type="region of interest" description="Disordered" evidence="1">
    <location>
        <begin position="408"/>
        <end position="430"/>
    </location>
</feature>
<feature type="compositionally biased region" description="Basic and acidic residues" evidence="1">
    <location>
        <begin position="421"/>
        <end position="430"/>
    </location>
</feature>
<evidence type="ECO:0000256" key="1">
    <source>
        <dbReference type="SAM" id="MobiDB-lite"/>
    </source>
</evidence>
<dbReference type="AlphaFoldDB" id="A0A835M595"/>
<dbReference type="EMBL" id="JADFTS010000002">
    <property type="protein sequence ID" value="KAF9620153.1"/>
    <property type="molecule type" value="Genomic_DNA"/>
</dbReference>
<feature type="region of interest" description="Disordered" evidence="1">
    <location>
        <begin position="216"/>
        <end position="255"/>
    </location>
</feature>
<proteinExistence type="predicted"/>
<reference evidence="2 3" key="1">
    <citation type="submission" date="2020-10" db="EMBL/GenBank/DDBJ databases">
        <title>The Coptis chinensis genome and diversification of protoberbering-type alkaloids.</title>
        <authorList>
            <person name="Wang B."/>
            <person name="Shu S."/>
            <person name="Song C."/>
            <person name="Liu Y."/>
        </authorList>
    </citation>
    <scope>NUCLEOTIDE SEQUENCE [LARGE SCALE GENOMIC DNA]</scope>
    <source>
        <strain evidence="2">HL-2020</strain>
        <tissue evidence="2">Leaf</tissue>
    </source>
</reference>
<evidence type="ECO:0000313" key="2">
    <source>
        <dbReference type="EMBL" id="KAF9620153.1"/>
    </source>
</evidence>